<dbReference type="Proteomes" id="UP000887226">
    <property type="component" value="Unassembled WGS sequence"/>
</dbReference>
<reference evidence="1" key="1">
    <citation type="journal article" date="2021" name="IMA Fungus">
        <title>Genomic characterization of three marine fungi, including Emericellopsis atlantica sp. nov. with signatures of a generalist lifestyle and marine biomass degradation.</title>
        <authorList>
            <person name="Hagestad O.C."/>
            <person name="Hou L."/>
            <person name="Andersen J.H."/>
            <person name="Hansen E.H."/>
            <person name="Altermark B."/>
            <person name="Li C."/>
            <person name="Kuhnert E."/>
            <person name="Cox R.J."/>
            <person name="Crous P.W."/>
            <person name="Spatafora J.W."/>
            <person name="Lail K."/>
            <person name="Amirebrahimi M."/>
            <person name="Lipzen A."/>
            <person name="Pangilinan J."/>
            <person name="Andreopoulos W."/>
            <person name="Hayes R.D."/>
            <person name="Ng V."/>
            <person name="Grigoriev I.V."/>
            <person name="Jackson S.A."/>
            <person name="Sutton T.D.S."/>
            <person name="Dobson A.D.W."/>
            <person name="Rama T."/>
        </authorList>
    </citation>
    <scope>NUCLEOTIDE SEQUENCE</scope>
    <source>
        <strain evidence="1">TRa3180A</strain>
    </source>
</reference>
<accession>A0A9P7YWN4</accession>
<name>A0A9P7YWN4_9HELO</name>
<proteinExistence type="predicted"/>
<organism evidence="1 2">
    <name type="scientific">Calycina marina</name>
    <dbReference type="NCBI Taxonomy" id="1763456"/>
    <lineage>
        <taxon>Eukaryota</taxon>
        <taxon>Fungi</taxon>
        <taxon>Dikarya</taxon>
        <taxon>Ascomycota</taxon>
        <taxon>Pezizomycotina</taxon>
        <taxon>Leotiomycetes</taxon>
        <taxon>Helotiales</taxon>
        <taxon>Pezizellaceae</taxon>
        <taxon>Calycina</taxon>
    </lineage>
</organism>
<dbReference type="AlphaFoldDB" id="A0A9P7YWN4"/>
<protein>
    <submittedName>
        <fullName evidence="1">Uncharacterized protein</fullName>
    </submittedName>
</protein>
<comment type="caution">
    <text evidence="1">The sequence shown here is derived from an EMBL/GenBank/DDBJ whole genome shotgun (WGS) entry which is preliminary data.</text>
</comment>
<sequence length="61" mass="6794">MAKRHPRACYISQTMIAAMSVFIAKFQNTPDVSAVMQAITTIQSDLKTTAETVQFTAMRIQ</sequence>
<dbReference type="OrthoDB" id="3528085at2759"/>
<evidence type="ECO:0000313" key="1">
    <source>
        <dbReference type="EMBL" id="KAG9241120.1"/>
    </source>
</evidence>
<evidence type="ECO:0000313" key="2">
    <source>
        <dbReference type="Proteomes" id="UP000887226"/>
    </source>
</evidence>
<gene>
    <name evidence="1" type="ORF">BJ878DRAFT_428819</name>
</gene>
<dbReference type="EMBL" id="MU254268">
    <property type="protein sequence ID" value="KAG9241120.1"/>
    <property type="molecule type" value="Genomic_DNA"/>
</dbReference>
<keyword evidence="2" id="KW-1185">Reference proteome</keyword>